<organism evidence="3 4">
    <name type="scientific">Herbidospora galbida</name>
    <dbReference type="NCBI Taxonomy" id="2575442"/>
    <lineage>
        <taxon>Bacteria</taxon>
        <taxon>Bacillati</taxon>
        <taxon>Actinomycetota</taxon>
        <taxon>Actinomycetes</taxon>
        <taxon>Streptosporangiales</taxon>
        <taxon>Streptosporangiaceae</taxon>
        <taxon>Herbidospora</taxon>
    </lineage>
</organism>
<feature type="region of interest" description="Disordered" evidence="1">
    <location>
        <begin position="279"/>
        <end position="303"/>
    </location>
</feature>
<name>A0A4V6XBD8_9ACTN</name>
<dbReference type="InterPro" id="IPR029046">
    <property type="entry name" value="LolA/LolB/LppX"/>
</dbReference>
<evidence type="ECO:0008006" key="5">
    <source>
        <dbReference type="Google" id="ProtNLM"/>
    </source>
</evidence>
<feature type="compositionally biased region" description="Low complexity" evidence="1">
    <location>
        <begin position="51"/>
        <end position="68"/>
    </location>
</feature>
<feature type="region of interest" description="Disordered" evidence="1">
    <location>
        <begin position="34"/>
        <end position="68"/>
    </location>
</feature>
<protein>
    <recommendedName>
        <fullName evidence="5">LppX_LprAFG lipoprotein</fullName>
    </recommendedName>
</protein>
<feature type="compositionally biased region" description="Polar residues" evidence="1">
    <location>
        <begin position="294"/>
        <end position="303"/>
    </location>
</feature>
<keyword evidence="2" id="KW-0732">Signal</keyword>
<evidence type="ECO:0000256" key="1">
    <source>
        <dbReference type="SAM" id="MobiDB-lite"/>
    </source>
</evidence>
<gene>
    <name evidence="3" type="ORF">FDA94_20035</name>
</gene>
<dbReference type="AlphaFoldDB" id="A0A4V6XBD8"/>
<dbReference type="EMBL" id="SZQA01000019">
    <property type="protein sequence ID" value="TKK86753.1"/>
    <property type="molecule type" value="Genomic_DNA"/>
</dbReference>
<dbReference type="Gene3D" id="2.50.20.20">
    <property type="match status" value="1"/>
</dbReference>
<feature type="chain" id="PRO_5038488414" description="LppX_LprAFG lipoprotein" evidence="2">
    <location>
        <begin position="25"/>
        <end position="303"/>
    </location>
</feature>
<accession>A0A4V6XBD8</accession>
<evidence type="ECO:0000256" key="2">
    <source>
        <dbReference type="SAM" id="SignalP"/>
    </source>
</evidence>
<dbReference type="RefSeq" id="WP_137248606.1">
    <property type="nucleotide sequence ID" value="NZ_SZQA01000019.1"/>
</dbReference>
<reference evidence="3 4" key="1">
    <citation type="submission" date="2019-04" db="EMBL/GenBank/DDBJ databases">
        <title>Herbidospora sp. NEAU-GS14.nov., a novel actinomycete isolated from soil.</title>
        <authorList>
            <person name="Han L."/>
        </authorList>
    </citation>
    <scope>NUCLEOTIDE SEQUENCE [LARGE SCALE GENOMIC DNA]</scope>
    <source>
        <strain evidence="3 4">NEAU-GS14</strain>
    </source>
</reference>
<dbReference type="Proteomes" id="UP000308705">
    <property type="component" value="Unassembled WGS sequence"/>
</dbReference>
<dbReference type="OrthoDB" id="3369896at2"/>
<sequence length="303" mass="31945">MRHARLRLAALGTASAVVTAAAWAGTTAAWATPVPDVPSSAPAGSPEPTQSPTGSESPSASPTTTAEPATALQDALTKSAEANTASGTMHFSSQGKIDARGTWARQNKPNLLTAKVNQLTLDGKANSAKPQIIVNGETAFVNGDGLIPNQGNTWWKVPLNNLPGERGKMISDLLTSGRLQDPATIKQIAGAHKDVENEGEEEVGGQTVTHYSSTLDTQEAAEAAGLPAPTPSPTNWPKTLRVDTWVDSSGMVKRQQFRNEEGGRPFNLNLTVKEYDKPVTVQTPPAGQVKEVDQQTLKNLLGE</sequence>
<proteinExistence type="predicted"/>
<comment type="caution">
    <text evidence="3">The sequence shown here is derived from an EMBL/GenBank/DDBJ whole genome shotgun (WGS) entry which is preliminary data.</text>
</comment>
<evidence type="ECO:0000313" key="4">
    <source>
        <dbReference type="Proteomes" id="UP000308705"/>
    </source>
</evidence>
<evidence type="ECO:0000313" key="3">
    <source>
        <dbReference type="EMBL" id="TKK86753.1"/>
    </source>
</evidence>
<keyword evidence="4" id="KW-1185">Reference proteome</keyword>
<feature type="signal peptide" evidence="2">
    <location>
        <begin position="1"/>
        <end position="24"/>
    </location>
</feature>
<dbReference type="SUPFAM" id="SSF89392">
    <property type="entry name" value="Prokaryotic lipoproteins and lipoprotein localization factors"/>
    <property type="match status" value="1"/>
</dbReference>